<feature type="transmembrane region" description="Helical" evidence="1">
    <location>
        <begin position="34"/>
        <end position="52"/>
    </location>
</feature>
<sequence>MSDMLAIFITMLVRSAYTFRVWQLSSHNKTLSGTIMLLIVSAFGLGFFPVAPLRPKDVLQVTLGHHGTFLRLLQLSTTAVGDILITCSLVYYLRADNHQAYFPRTRSLIDRLVAYCVVTGLATSILSIASIATVGSDLRFGVAPPLSEVLMVGMLLYTLCGSMYINTYLASLNLRASLRNLGRPHSARFINADDIPEFPGEATAESSTSAEVLPLHT</sequence>
<keyword evidence="4" id="KW-1185">Reference proteome</keyword>
<evidence type="ECO:0000313" key="3">
    <source>
        <dbReference type="EMBL" id="KAL0959172.1"/>
    </source>
</evidence>
<keyword evidence="1" id="KW-0472">Membrane</keyword>
<protein>
    <recommendedName>
        <fullName evidence="2">DUF6534 domain-containing protein</fullName>
    </recommendedName>
</protein>
<keyword evidence="1" id="KW-1133">Transmembrane helix</keyword>
<dbReference type="PANTHER" id="PTHR40465">
    <property type="entry name" value="CHROMOSOME 1, WHOLE GENOME SHOTGUN SEQUENCE"/>
    <property type="match status" value="1"/>
</dbReference>
<accession>A0ABR3JTQ9</accession>
<evidence type="ECO:0000313" key="4">
    <source>
        <dbReference type="Proteomes" id="UP001556367"/>
    </source>
</evidence>
<feature type="transmembrane region" description="Helical" evidence="1">
    <location>
        <begin position="112"/>
        <end position="134"/>
    </location>
</feature>
<feature type="transmembrane region" description="Helical" evidence="1">
    <location>
        <begin position="72"/>
        <end position="92"/>
    </location>
</feature>
<name>A0ABR3JTQ9_9AGAR</name>
<dbReference type="Pfam" id="PF20152">
    <property type="entry name" value="DUF6534"/>
    <property type="match status" value="1"/>
</dbReference>
<dbReference type="InterPro" id="IPR045339">
    <property type="entry name" value="DUF6534"/>
</dbReference>
<dbReference type="EMBL" id="JASNQZ010000003">
    <property type="protein sequence ID" value="KAL0959172.1"/>
    <property type="molecule type" value="Genomic_DNA"/>
</dbReference>
<organism evidence="3 4">
    <name type="scientific">Hohenbuehelia grisea</name>
    <dbReference type="NCBI Taxonomy" id="104357"/>
    <lineage>
        <taxon>Eukaryota</taxon>
        <taxon>Fungi</taxon>
        <taxon>Dikarya</taxon>
        <taxon>Basidiomycota</taxon>
        <taxon>Agaricomycotina</taxon>
        <taxon>Agaricomycetes</taxon>
        <taxon>Agaricomycetidae</taxon>
        <taxon>Agaricales</taxon>
        <taxon>Pleurotineae</taxon>
        <taxon>Pleurotaceae</taxon>
        <taxon>Hohenbuehelia</taxon>
    </lineage>
</organism>
<evidence type="ECO:0000259" key="2">
    <source>
        <dbReference type="Pfam" id="PF20152"/>
    </source>
</evidence>
<comment type="caution">
    <text evidence="3">The sequence shown here is derived from an EMBL/GenBank/DDBJ whole genome shotgun (WGS) entry which is preliminary data.</text>
</comment>
<keyword evidence="1" id="KW-0812">Transmembrane</keyword>
<gene>
    <name evidence="3" type="ORF">HGRIS_014456</name>
</gene>
<feature type="domain" description="DUF6534" evidence="2">
    <location>
        <begin position="79"/>
        <end position="177"/>
    </location>
</feature>
<evidence type="ECO:0000256" key="1">
    <source>
        <dbReference type="SAM" id="Phobius"/>
    </source>
</evidence>
<reference evidence="4" key="1">
    <citation type="submission" date="2024-06" db="EMBL/GenBank/DDBJ databases">
        <title>Multi-omics analyses provide insights into the biosynthesis of the anticancer antibiotic pleurotin in Hohenbuehelia grisea.</title>
        <authorList>
            <person name="Weaver J.A."/>
            <person name="Alberti F."/>
        </authorList>
    </citation>
    <scope>NUCLEOTIDE SEQUENCE [LARGE SCALE GENOMIC DNA]</scope>
    <source>
        <strain evidence="4">T-177</strain>
    </source>
</reference>
<dbReference type="PANTHER" id="PTHR40465:SF1">
    <property type="entry name" value="DUF6534 DOMAIN-CONTAINING PROTEIN"/>
    <property type="match status" value="1"/>
</dbReference>
<feature type="transmembrane region" description="Helical" evidence="1">
    <location>
        <begin position="154"/>
        <end position="174"/>
    </location>
</feature>
<dbReference type="Proteomes" id="UP001556367">
    <property type="component" value="Unassembled WGS sequence"/>
</dbReference>
<feature type="transmembrane region" description="Helical" evidence="1">
    <location>
        <begin position="6"/>
        <end position="22"/>
    </location>
</feature>
<proteinExistence type="predicted"/>